<feature type="transmembrane region" description="Helical" evidence="1">
    <location>
        <begin position="351"/>
        <end position="371"/>
    </location>
</feature>
<proteinExistence type="predicted"/>
<feature type="domain" description="Reverse transcriptase" evidence="2">
    <location>
        <begin position="34"/>
        <end position="315"/>
    </location>
</feature>
<reference evidence="3" key="2">
    <citation type="submission" date="2021-12" db="EMBL/GenBank/DDBJ databases">
        <title>Resequencing data analysis of finger millet.</title>
        <authorList>
            <person name="Hatakeyama M."/>
            <person name="Aluri S."/>
            <person name="Balachadran M.T."/>
            <person name="Sivarajan S.R."/>
            <person name="Poveda L."/>
            <person name="Shimizu-Inatsugi R."/>
            <person name="Schlapbach R."/>
            <person name="Sreeman S.M."/>
            <person name="Shimizu K.K."/>
        </authorList>
    </citation>
    <scope>NUCLEOTIDE SEQUENCE</scope>
</reference>
<dbReference type="PANTHER" id="PTHR19446">
    <property type="entry name" value="REVERSE TRANSCRIPTASES"/>
    <property type="match status" value="1"/>
</dbReference>
<keyword evidence="1" id="KW-0812">Transmembrane</keyword>
<dbReference type="CDD" id="cd01650">
    <property type="entry name" value="RT_nLTR_like"/>
    <property type="match status" value="1"/>
</dbReference>
<protein>
    <recommendedName>
        <fullName evidence="2">Reverse transcriptase domain-containing protein</fullName>
    </recommendedName>
</protein>
<dbReference type="SUPFAM" id="SSF56672">
    <property type="entry name" value="DNA/RNA polymerases"/>
    <property type="match status" value="1"/>
</dbReference>
<reference evidence="3" key="1">
    <citation type="journal article" date="2018" name="DNA Res.">
        <title>Multiple hybrid de novo genome assembly of finger millet, an orphan allotetraploid crop.</title>
        <authorList>
            <person name="Hatakeyama M."/>
            <person name="Aluri S."/>
            <person name="Balachadran M.T."/>
            <person name="Sivarajan S.R."/>
            <person name="Patrignani A."/>
            <person name="Gruter S."/>
            <person name="Poveda L."/>
            <person name="Shimizu-Inatsugi R."/>
            <person name="Baeten J."/>
            <person name="Francoijs K.J."/>
            <person name="Nataraja K.N."/>
            <person name="Reddy Y.A.N."/>
            <person name="Phadnis S."/>
            <person name="Ravikumar R.L."/>
            <person name="Schlapbach R."/>
            <person name="Sreeman S.M."/>
            <person name="Shimizu K.K."/>
        </authorList>
    </citation>
    <scope>NUCLEOTIDE SEQUENCE</scope>
</reference>
<dbReference type="InterPro" id="IPR000477">
    <property type="entry name" value="RT_dom"/>
</dbReference>
<sequence length="440" mass="49919">MTKDDSLGPDGLNVAFYLAAWPWIKEDVTALIQQFYNSGQLLHELKATCIVLIPKNANPAYPQDFRHISLFNVIYKIIAKSLAQRIKEHLLNYIHASQNAFIKGRRITTNIIFAQEIVHSFRLSSWNQQGFMIKIDLAKAFDRIEWSFILNVLRRHGFHGHFIGLIHACIAAPTFSVLINRQAQGSFTSQRGIRQGCPPLSYLFVLVMNELSIQLQLALHDNSLTGVSLGPNCPPIHSFMYADDLIICGKADMQEINTTKNIINSFCQASGQIPNWAKSSILFSRNMDDSLKAQIKTIFPIQPIDTSTIHLGHPLILAQSARTQAYTFIIQKFRAKLTTIKANRLNRAGRLAYINSVFASIPIYYMANILFSRKFLRKLNAIVCRFWWAGVQEDNTTTPFHFRAWEDTTQPKDKGGLGIRNLATINKSLLLNSAWRIVTK</sequence>
<dbReference type="AlphaFoldDB" id="A0AAV5G0K3"/>
<dbReference type="EMBL" id="BQKI01000130">
    <property type="protein sequence ID" value="GJN40477.1"/>
    <property type="molecule type" value="Genomic_DNA"/>
</dbReference>
<name>A0AAV5G0K3_ELECO</name>
<keyword evidence="1" id="KW-1133">Transmembrane helix</keyword>
<organism evidence="3 4">
    <name type="scientific">Eleusine coracana subsp. coracana</name>
    <dbReference type="NCBI Taxonomy" id="191504"/>
    <lineage>
        <taxon>Eukaryota</taxon>
        <taxon>Viridiplantae</taxon>
        <taxon>Streptophyta</taxon>
        <taxon>Embryophyta</taxon>
        <taxon>Tracheophyta</taxon>
        <taxon>Spermatophyta</taxon>
        <taxon>Magnoliopsida</taxon>
        <taxon>Liliopsida</taxon>
        <taxon>Poales</taxon>
        <taxon>Poaceae</taxon>
        <taxon>PACMAD clade</taxon>
        <taxon>Chloridoideae</taxon>
        <taxon>Cynodonteae</taxon>
        <taxon>Eleusininae</taxon>
        <taxon>Eleusine</taxon>
    </lineage>
</organism>
<dbReference type="PROSITE" id="PS50878">
    <property type="entry name" value="RT_POL"/>
    <property type="match status" value="1"/>
</dbReference>
<dbReference type="Proteomes" id="UP001054889">
    <property type="component" value="Unassembled WGS sequence"/>
</dbReference>
<evidence type="ECO:0000313" key="4">
    <source>
        <dbReference type="Proteomes" id="UP001054889"/>
    </source>
</evidence>
<keyword evidence="4" id="KW-1185">Reference proteome</keyword>
<dbReference type="InterPro" id="IPR043502">
    <property type="entry name" value="DNA/RNA_pol_sf"/>
</dbReference>
<comment type="caution">
    <text evidence="3">The sequence shown here is derived from an EMBL/GenBank/DDBJ whole genome shotgun (WGS) entry which is preliminary data.</text>
</comment>
<dbReference type="Pfam" id="PF00078">
    <property type="entry name" value="RVT_1"/>
    <property type="match status" value="1"/>
</dbReference>
<evidence type="ECO:0000313" key="3">
    <source>
        <dbReference type="EMBL" id="GJN40477.1"/>
    </source>
</evidence>
<keyword evidence="1" id="KW-0472">Membrane</keyword>
<evidence type="ECO:0000256" key="1">
    <source>
        <dbReference type="SAM" id="Phobius"/>
    </source>
</evidence>
<accession>A0AAV5G0K3</accession>
<gene>
    <name evidence="3" type="primary">gb29692</name>
    <name evidence="3" type="ORF">PR202_gb29692</name>
</gene>
<evidence type="ECO:0000259" key="2">
    <source>
        <dbReference type="PROSITE" id="PS50878"/>
    </source>
</evidence>